<evidence type="ECO:0000313" key="12">
    <source>
        <dbReference type="Proteomes" id="UP000537592"/>
    </source>
</evidence>
<evidence type="ECO:0000256" key="5">
    <source>
        <dbReference type="ARBA" id="ARBA00022989"/>
    </source>
</evidence>
<dbReference type="CDD" id="cd18584">
    <property type="entry name" value="ABC_6TM_AarD_CydD"/>
    <property type="match status" value="1"/>
</dbReference>
<proteinExistence type="predicted"/>
<dbReference type="GO" id="GO:0140359">
    <property type="term" value="F:ABC-type transporter activity"/>
    <property type="evidence" value="ECO:0007669"/>
    <property type="project" value="InterPro"/>
</dbReference>
<evidence type="ECO:0000256" key="3">
    <source>
        <dbReference type="ARBA" id="ARBA00022741"/>
    </source>
</evidence>
<dbReference type="SMART" id="SM00382">
    <property type="entry name" value="AAA"/>
    <property type="match status" value="1"/>
</dbReference>
<keyword evidence="12" id="KW-1185">Reference proteome</keyword>
<dbReference type="Gene3D" id="1.20.1560.10">
    <property type="entry name" value="ABC transporter type 1, transmembrane domain"/>
    <property type="match status" value="1"/>
</dbReference>
<feature type="transmembrane region" description="Helical" evidence="8">
    <location>
        <begin position="295"/>
        <end position="322"/>
    </location>
</feature>
<dbReference type="Pfam" id="PF00005">
    <property type="entry name" value="ABC_tran"/>
    <property type="match status" value="1"/>
</dbReference>
<dbReference type="CDD" id="cd03228">
    <property type="entry name" value="ABCC_MRP_Like"/>
    <property type="match status" value="1"/>
</dbReference>
<evidence type="ECO:0000313" key="11">
    <source>
        <dbReference type="EMBL" id="MBB3808044.1"/>
    </source>
</evidence>
<sequence>MRALATGGAGVASPAANGATSALRAARGETARVPTPVHAGATHMDTVPPGNNPTLETSESSGEAPGKPERPENRKPRPSSVGAMVQALAALFWIPQAACLAWSVGALANGAGLQAVVPLALGALAFGLVRAGLDAWGTRLSFRSARAEVSRLRDSAARALALRSPLDRERPASGEAASVVAEQADAVLPYLSRYLPVQRKVVLVPLVILAAVLPFSWLSALILLIAAPLIPMFMALIGLKAKEASEAQMLEIGGMNAFLLDRLRGLATIRALDAVDATATRLRDSAERLRTRTMAVLRIAFLSSAVLELFSALGVALVAVYIGFHLLGPLPWGAWGGKLTLAEGLFILLLAPAFFEPLRELAVVWHDRASGVAALESLDRLARPGRLMLPGASNANDASNADDVDGVSHHAPSVTVDGLAFGYDEGARQLDDLSIHVAAGEKVALAGASGSGKSSLLALIAGLVAADSGTISIGGVPLTDETATALRARMAWIGQKPHLFSGSVTTNVALGRPGVGRGEVNAAIAQVALADVVGRRRPGVPVGEGGDGLSGGEALRLALARAAADPHADIILADEPTAHLDPETAADVRAGLLRIAQGKTLIVATHDPLLMADMDRVVAISGGRTA</sequence>
<dbReference type="Proteomes" id="UP000537592">
    <property type="component" value="Unassembled WGS sequence"/>
</dbReference>
<dbReference type="InterPro" id="IPR039421">
    <property type="entry name" value="Type_1_exporter"/>
</dbReference>
<feature type="transmembrane region" description="Helical" evidence="8">
    <location>
        <begin position="197"/>
        <end position="215"/>
    </location>
</feature>
<evidence type="ECO:0000256" key="8">
    <source>
        <dbReference type="SAM" id="Phobius"/>
    </source>
</evidence>
<dbReference type="GO" id="GO:0034040">
    <property type="term" value="F:ATPase-coupled lipid transmembrane transporter activity"/>
    <property type="evidence" value="ECO:0007669"/>
    <property type="project" value="TreeGrafter"/>
</dbReference>
<dbReference type="InterPro" id="IPR027417">
    <property type="entry name" value="P-loop_NTPase"/>
</dbReference>
<keyword evidence="4 11" id="KW-0067">ATP-binding</keyword>
<dbReference type="EMBL" id="JACICC010000001">
    <property type="protein sequence ID" value="MBB3808044.1"/>
    <property type="molecule type" value="Genomic_DNA"/>
</dbReference>
<gene>
    <name evidence="11" type="ORF">FHS81_000098</name>
</gene>
<keyword evidence="5 8" id="KW-1133">Transmembrane helix</keyword>
<feature type="transmembrane region" description="Helical" evidence="8">
    <location>
        <begin position="111"/>
        <end position="133"/>
    </location>
</feature>
<keyword evidence="3" id="KW-0547">Nucleotide-binding</keyword>
<dbReference type="PANTHER" id="PTHR24221">
    <property type="entry name" value="ATP-BINDING CASSETTE SUB-FAMILY B"/>
    <property type="match status" value="1"/>
</dbReference>
<dbReference type="GO" id="GO:0016887">
    <property type="term" value="F:ATP hydrolysis activity"/>
    <property type="evidence" value="ECO:0007669"/>
    <property type="project" value="InterPro"/>
</dbReference>
<reference evidence="11 12" key="1">
    <citation type="submission" date="2020-08" db="EMBL/GenBank/DDBJ databases">
        <title>Genomic Encyclopedia of Type Strains, Phase IV (KMG-IV): sequencing the most valuable type-strain genomes for metagenomic binning, comparative biology and taxonomic classification.</title>
        <authorList>
            <person name="Goeker M."/>
        </authorList>
    </citation>
    <scope>NUCLEOTIDE SEQUENCE [LARGE SCALE GENOMIC DNA]</scope>
    <source>
        <strain evidence="11 12">DSM 28760</strain>
    </source>
</reference>
<dbReference type="SUPFAM" id="SSF90123">
    <property type="entry name" value="ABC transporter transmembrane region"/>
    <property type="match status" value="1"/>
</dbReference>
<comment type="subcellular location">
    <subcellularLocation>
        <location evidence="1">Cell membrane</location>
        <topology evidence="1">Multi-pass membrane protein</topology>
    </subcellularLocation>
</comment>
<dbReference type="PANTHER" id="PTHR24221:SF261">
    <property type="entry name" value="GLUTATHIONE_L-CYSTEINE TRANSPORT SYSTEM ATP-BINDING_PERMEASE PROTEIN CYDD"/>
    <property type="match status" value="1"/>
</dbReference>
<feature type="domain" description="ABC transmembrane type-1" evidence="10">
    <location>
        <begin position="81"/>
        <end position="370"/>
    </location>
</feature>
<feature type="domain" description="ABC transporter" evidence="9">
    <location>
        <begin position="414"/>
        <end position="626"/>
    </location>
</feature>
<dbReference type="GO" id="GO:0005886">
    <property type="term" value="C:plasma membrane"/>
    <property type="evidence" value="ECO:0007669"/>
    <property type="project" value="UniProtKB-SubCell"/>
</dbReference>
<evidence type="ECO:0000259" key="9">
    <source>
        <dbReference type="PROSITE" id="PS50893"/>
    </source>
</evidence>
<organism evidence="11 12">
    <name type="scientific">Pseudochelatococcus contaminans</name>
    <dbReference type="NCBI Taxonomy" id="1538103"/>
    <lineage>
        <taxon>Bacteria</taxon>
        <taxon>Pseudomonadati</taxon>
        <taxon>Pseudomonadota</taxon>
        <taxon>Alphaproteobacteria</taxon>
        <taxon>Hyphomicrobiales</taxon>
        <taxon>Chelatococcaceae</taxon>
        <taxon>Pseudochelatococcus</taxon>
    </lineage>
</organism>
<feature type="region of interest" description="Disordered" evidence="7">
    <location>
        <begin position="1"/>
        <end position="79"/>
    </location>
</feature>
<feature type="transmembrane region" description="Helical" evidence="8">
    <location>
        <begin position="83"/>
        <end position="105"/>
    </location>
</feature>
<keyword evidence="2 8" id="KW-0812">Transmembrane</keyword>
<keyword evidence="6 8" id="KW-0472">Membrane</keyword>
<feature type="compositionally biased region" description="Basic and acidic residues" evidence="7">
    <location>
        <begin position="66"/>
        <end position="75"/>
    </location>
</feature>
<protein>
    <submittedName>
        <fullName evidence="11">ATP-binding cassette subfamily C protein CydD</fullName>
    </submittedName>
</protein>
<comment type="caution">
    <text evidence="11">The sequence shown here is derived from an EMBL/GenBank/DDBJ whole genome shotgun (WGS) entry which is preliminary data.</text>
</comment>
<dbReference type="InterPro" id="IPR003439">
    <property type="entry name" value="ABC_transporter-like_ATP-bd"/>
</dbReference>
<evidence type="ECO:0000256" key="7">
    <source>
        <dbReference type="SAM" id="MobiDB-lite"/>
    </source>
</evidence>
<accession>A0A7W5Z1A6</accession>
<dbReference type="InterPro" id="IPR003593">
    <property type="entry name" value="AAA+_ATPase"/>
</dbReference>
<dbReference type="Gene3D" id="3.40.50.300">
    <property type="entry name" value="P-loop containing nucleotide triphosphate hydrolases"/>
    <property type="match status" value="1"/>
</dbReference>
<dbReference type="AlphaFoldDB" id="A0A7W5Z1A6"/>
<dbReference type="PROSITE" id="PS50893">
    <property type="entry name" value="ABC_TRANSPORTER_2"/>
    <property type="match status" value="1"/>
</dbReference>
<dbReference type="Pfam" id="PF00664">
    <property type="entry name" value="ABC_membrane"/>
    <property type="match status" value="1"/>
</dbReference>
<evidence type="ECO:0000256" key="2">
    <source>
        <dbReference type="ARBA" id="ARBA00022692"/>
    </source>
</evidence>
<evidence type="ECO:0000259" key="10">
    <source>
        <dbReference type="PROSITE" id="PS50929"/>
    </source>
</evidence>
<evidence type="ECO:0000256" key="4">
    <source>
        <dbReference type="ARBA" id="ARBA00022840"/>
    </source>
</evidence>
<dbReference type="InterPro" id="IPR036640">
    <property type="entry name" value="ABC1_TM_sf"/>
</dbReference>
<dbReference type="InterPro" id="IPR011527">
    <property type="entry name" value="ABC1_TM_dom"/>
</dbReference>
<evidence type="ECO:0000256" key="6">
    <source>
        <dbReference type="ARBA" id="ARBA00023136"/>
    </source>
</evidence>
<dbReference type="GO" id="GO:0042883">
    <property type="term" value="P:cysteine transport"/>
    <property type="evidence" value="ECO:0007669"/>
    <property type="project" value="InterPro"/>
</dbReference>
<evidence type="ECO:0000256" key="1">
    <source>
        <dbReference type="ARBA" id="ARBA00004651"/>
    </source>
</evidence>
<dbReference type="SUPFAM" id="SSF52540">
    <property type="entry name" value="P-loop containing nucleoside triphosphate hydrolases"/>
    <property type="match status" value="1"/>
</dbReference>
<dbReference type="GO" id="GO:0005524">
    <property type="term" value="F:ATP binding"/>
    <property type="evidence" value="ECO:0007669"/>
    <property type="project" value="UniProtKB-KW"/>
</dbReference>
<feature type="transmembrane region" description="Helical" evidence="8">
    <location>
        <begin position="221"/>
        <end position="239"/>
    </location>
</feature>
<dbReference type="PROSITE" id="PS50929">
    <property type="entry name" value="ABC_TM1F"/>
    <property type="match status" value="1"/>
</dbReference>
<dbReference type="NCBIfam" id="TIGR02857">
    <property type="entry name" value="CydD"/>
    <property type="match status" value="1"/>
</dbReference>
<name>A0A7W5Z1A6_9HYPH</name>
<dbReference type="InterPro" id="IPR014216">
    <property type="entry name" value="ABC_transptr_CydD"/>
</dbReference>
<feature type="compositionally biased region" description="Polar residues" evidence="7">
    <location>
        <begin position="52"/>
        <end position="61"/>
    </location>
</feature>